<dbReference type="Gene3D" id="3.40.50.150">
    <property type="entry name" value="Vaccinia Virus protein VP39"/>
    <property type="match status" value="1"/>
</dbReference>
<comment type="caution">
    <text evidence="12">The sequence shown here is derived from an EMBL/GenBank/DDBJ whole genome shotgun (WGS) entry which is preliminary data.</text>
</comment>
<evidence type="ECO:0000256" key="6">
    <source>
        <dbReference type="ARBA" id="ARBA00022603"/>
    </source>
</evidence>
<dbReference type="PANTHER" id="PTHR11579:SF0">
    <property type="entry name" value="PROTEIN-L-ISOASPARTATE(D-ASPARTATE) O-METHYLTRANSFERASE"/>
    <property type="match status" value="1"/>
</dbReference>
<gene>
    <name evidence="12" type="ORF">F5972_01330</name>
</gene>
<keyword evidence="6 12" id="KW-0489">Methyltransferase</keyword>
<evidence type="ECO:0000256" key="3">
    <source>
        <dbReference type="ARBA" id="ARBA00011890"/>
    </source>
</evidence>
<evidence type="ECO:0000256" key="2">
    <source>
        <dbReference type="ARBA" id="ARBA00005369"/>
    </source>
</evidence>
<dbReference type="InterPro" id="IPR000682">
    <property type="entry name" value="PCMT"/>
</dbReference>
<protein>
    <recommendedName>
        <fullName evidence="4">Protein-L-isoaspartate O-methyltransferase</fullName>
        <ecNumber evidence="3">2.1.1.77</ecNumber>
    </recommendedName>
    <alternativeName>
        <fullName evidence="11">L-isoaspartyl protein carboxyl methyltransferase</fullName>
    </alternativeName>
    <alternativeName>
        <fullName evidence="9">Protein L-isoaspartyl methyltransferase</fullName>
    </alternativeName>
    <alternativeName>
        <fullName evidence="10">Protein-beta-aspartate methyltransferase</fullName>
    </alternativeName>
</protein>
<dbReference type="SUPFAM" id="SSF53335">
    <property type="entry name" value="S-adenosyl-L-methionine-dependent methyltransferases"/>
    <property type="match status" value="1"/>
</dbReference>
<keyword evidence="13" id="KW-1185">Reference proteome</keyword>
<dbReference type="PANTHER" id="PTHR11579">
    <property type="entry name" value="PROTEIN-L-ISOASPARTATE O-METHYLTRANSFERASE"/>
    <property type="match status" value="1"/>
</dbReference>
<keyword evidence="8" id="KW-0949">S-adenosyl-L-methionine</keyword>
<dbReference type="Proteomes" id="UP000327011">
    <property type="component" value="Unassembled WGS sequence"/>
</dbReference>
<dbReference type="EC" id="2.1.1.77" evidence="3"/>
<comment type="similarity">
    <text evidence="2">Belongs to the methyltransferase superfamily. L-isoaspartyl/D-aspartyl protein methyltransferase family.</text>
</comment>
<evidence type="ECO:0000313" key="12">
    <source>
        <dbReference type="EMBL" id="KAA9381508.1"/>
    </source>
</evidence>
<sequence>MTDNARLIAQLQDLDSRWVDVMRAVPRHLFIPDQAWCSPDDGPGYLIDRTADPDGWMDAVYSNTAIVTQLEDGTTDLSAGSGDYTSSCSMPSIVAAGLDLLDPYDGDEVLEIGAGTGWTAGLLAHRLGDGNVTSVEIDQAVLTAATLNLKNAGRLPRLVLGDGSAGCPDGKPYDRVHVTCGVDVVPHAWVEQTRPAGLIVFPWMPRWEAGHLTRLTVTGDGTAVGRFYRGCSFMMLRSQRRRVPELVGDYRESSTYLDPRRIVRSSVGADVAVAGTIPDLNGRHADEDNGEFHLWLWSDDSDAQVHYSPEYKRVAVLQRGPRDLWDELEAAFLWWVSFGSPGRDRFGLTVTPEGQHLWLDSPANVVG</sequence>
<evidence type="ECO:0000256" key="8">
    <source>
        <dbReference type="ARBA" id="ARBA00022691"/>
    </source>
</evidence>
<reference evidence="12 13" key="1">
    <citation type="submission" date="2019-09" db="EMBL/GenBank/DDBJ databases">
        <title>Screening of Novel Bioactive Compounds from Soil-Associated.</title>
        <authorList>
            <person name="Gong X."/>
        </authorList>
    </citation>
    <scope>NUCLEOTIDE SEQUENCE [LARGE SCALE GENOMIC DNA]</scope>
    <source>
        <strain evidence="12 13">Gxj-6</strain>
    </source>
</reference>
<dbReference type="GO" id="GO:0005737">
    <property type="term" value="C:cytoplasm"/>
    <property type="evidence" value="ECO:0007669"/>
    <property type="project" value="UniProtKB-SubCell"/>
</dbReference>
<accession>A0A5J5KCF0</accession>
<evidence type="ECO:0000256" key="9">
    <source>
        <dbReference type="ARBA" id="ARBA00030757"/>
    </source>
</evidence>
<name>A0A5J5KCF0_9ACTN</name>
<dbReference type="GO" id="GO:0004719">
    <property type="term" value="F:protein-L-isoaspartate (D-aspartate) O-methyltransferase activity"/>
    <property type="evidence" value="ECO:0007669"/>
    <property type="project" value="UniProtKB-EC"/>
</dbReference>
<dbReference type="RefSeq" id="WP_150930248.1">
    <property type="nucleotide sequence ID" value="NZ_VYTZ01000001.1"/>
</dbReference>
<evidence type="ECO:0000256" key="1">
    <source>
        <dbReference type="ARBA" id="ARBA00004496"/>
    </source>
</evidence>
<organism evidence="12 13">
    <name type="scientific">Microbispora cellulosiformans</name>
    <dbReference type="NCBI Taxonomy" id="2614688"/>
    <lineage>
        <taxon>Bacteria</taxon>
        <taxon>Bacillati</taxon>
        <taxon>Actinomycetota</taxon>
        <taxon>Actinomycetes</taxon>
        <taxon>Streptosporangiales</taxon>
        <taxon>Streptosporangiaceae</taxon>
        <taxon>Microbispora</taxon>
    </lineage>
</organism>
<comment type="subcellular location">
    <subcellularLocation>
        <location evidence="1">Cytoplasm</location>
    </subcellularLocation>
</comment>
<evidence type="ECO:0000256" key="7">
    <source>
        <dbReference type="ARBA" id="ARBA00022679"/>
    </source>
</evidence>
<dbReference type="InterPro" id="IPR029063">
    <property type="entry name" value="SAM-dependent_MTases_sf"/>
</dbReference>
<dbReference type="CDD" id="cd02440">
    <property type="entry name" value="AdoMet_MTases"/>
    <property type="match status" value="1"/>
</dbReference>
<dbReference type="AlphaFoldDB" id="A0A5J5KCF0"/>
<dbReference type="GO" id="GO:0032259">
    <property type="term" value="P:methylation"/>
    <property type="evidence" value="ECO:0007669"/>
    <property type="project" value="UniProtKB-KW"/>
</dbReference>
<evidence type="ECO:0000256" key="11">
    <source>
        <dbReference type="ARBA" id="ARBA00031350"/>
    </source>
</evidence>
<evidence type="ECO:0000256" key="4">
    <source>
        <dbReference type="ARBA" id="ARBA00013346"/>
    </source>
</evidence>
<keyword evidence="7 12" id="KW-0808">Transferase</keyword>
<evidence type="ECO:0000256" key="5">
    <source>
        <dbReference type="ARBA" id="ARBA00022490"/>
    </source>
</evidence>
<keyword evidence="5" id="KW-0963">Cytoplasm</keyword>
<evidence type="ECO:0000313" key="13">
    <source>
        <dbReference type="Proteomes" id="UP000327011"/>
    </source>
</evidence>
<dbReference type="EMBL" id="VYTZ01000001">
    <property type="protein sequence ID" value="KAA9381508.1"/>
    <property type="molecule type" value="Genomic_DNA"/>
</dbReference>
<evidence type="ECO:0000256" key="10">
    <source>
        <dbReference type="ARBA" id="ARBA00031323"/>
    </source>
</evidence>
<proteinExistence type="inferred from homology"/>
<dbReference type="Pfam" id="PF01135">
    <property type="entry name" value="PCMT"/>
    <property type="match status" value="1"/>
</dbReference>